<comment type="caution">
    <text evidence="2">The sequence shown here is derived from an EMBL/GenBank/DDBJ whole genome shotgun (WGS) entry which is preliminary data.</text>
</comment>
<dbReference type="GO" id="GO:0009253">
    <property type="term" value="P:peptidoglycan catabolic process"/>
    <property type="evidence" value="ECO:0007669"/>
    <property type="project" value="InterPro"/>
</dbReference>
<dbReference type="PANTHER" id="PTHR34135">
    <property type="entry name" value="LYSOZYME"/>
    <property type="match status" value="1"/>
</dbReference>
<dbReference type="AlphaFoldDB" id="A0A1S9TEM5"/>
<dbReference type="Gene3D" id="3.20.20.80">
    <property type="entry name" value="Glycosidases"/>
    <property type="match status" value="1"/>
</dbReference>
<dbReference type="PROSITE" id="PS51904">
    <property type="entry name" value="GLYCOSYL_HYDROL_F25_2"/>
    <property type="match status" value="1"/>
</dbReference>
<dbReference type="PANTHER" id="PTHR34135:SF1">
    <property type="entry name" value="GLYCOSYL HYDROLASE FAMILY 25"/>
    <property type="match status" value="1"/>
</dbReference>
<accession>A0A1S9TEM5</accession>
<dbReference type="InterPro" id="IPR017853">
    <property type="entry name" value="GH"/>
</dbReference>
<sequence length="343" mass="38529">MKKHIIDISKWNDSINWDVLAPQVSLAICRVQYGSDTVDGLYKQHVAQLEKRGIPHAAYAYGCYVSVNDAIVEANDFMKRTNSNAKFLVLDCEDDTLKSCGPDNLAAASQAFIDTCKAAGWKVGFYVSHHMYNQYGLNKVKADFLWIPRYGSNKPAYACDLWQYADGETGGWLDGVGEVDLNVLNGDKPLSWFIDGNELNPINPIDPIQPIQKEGIGHATSRYDDGYGVNLYENPADPIFAGRITQKIPYLIQKGYWGGGEKDMICLGNEKQWAYLKHFDVKWFYAHSKYPVGWGIAVHSEPECINHVGNIDGSTPYRIWGRVGDAIDIGGNRWIREEHVTIK</sequence>
<dbReference type="Pfam" id="PF01183">
    <property type="entry name" value="Glyco_hydro_25"/>
    <property type="match status" value="1"/>
</dbReference>
<organism evidence="2 3">
    <name type="scientific">Bacillus mycoides</name>
    <dbReference type="NCBI Taxonomy" id="1405"/>
    <lineage>
        <taxon>Bacteria</taxon>
        <taxon>Bacillati</taxon>
        <taxon>Bacillota</taxon>
        <taxon>Bacilli</taxon>
        <taxon>Bacillales</taxon>
        <taxon>Bacillaceae</taxon>
        <taxon>Bacillus</taxon>
        <taxon>Bacillus cereus group</taxon>
    </lineage>
</organism>
<dbReference type="GO" id="GO:0003796">
    <property type="term" value="F:lysozyme activity"/>
    <property type="evidence" value="ECO:0007669"/>
    <property type="project" value="InterPro"/>
</dbReference>
<evidence type="ECO:0000313" key="2">
    <source>
        <dbReference type="EMBL" id="OOR08453.1"/>
    </source>
</evidence>
<dbReference type="GO" id="GO:0016052">
    <property type="term" value="P:carbohydrate catabolic process"/>
    <property type="evidence" value="ECO:0007669"/>
    <property type="project" value="TreeGrafter"/>
</dbReference>
<protein>
    <submittedName>
        <fullName evidence="2">N-acetylmuramoyl-L-alanine amidase</fullName>
    </submittedName>
</protein>
<gene>
    <name evidence="2" type="ORF">BW900_00530</name>
</gene>
<dbReference type="Proteomes" id="UP000190696">
    <property type="component" value="Unassembled WGS sequence"/>
</dbReference>
<dbReference type="RefSeq" id="WP_078175338.1">
    <property type="nucleotide sequence ID" value="NZ_CP128137.1"/>
</dbReference>
<proteinExistence type="inferred from homology"/>
<evidence type="ECO:0000256" key="1">
    <source>
        <dbReference type="ARBA" id="ARBA00010646"/>
    </source>
</evidence>
<dbReference type="GO" id="GO:0016998">
    <property type="term" value="P:cell wall macromolecule catabolic process"/>
    <property type="evidence" value="ECO:0007669"/>
    <property type="project" value="InterPro"/>
</dbReference>
<reference evidence="2 3" key="1">
    <citation type="submission" date="2017-01" db="EMBL/GenBank/DDBJ databases">
        <title>Bacillus cereus isolates.</title>
        <authorList>
            <person name="Beno S.M."/>
        </authorList>
    </citation>
    <scope>NUCLEOTIDE SEQUENCE [LARGE SCALE GENOMIC DNA]</scope>
    <source>
        <strain evidence="2 3">FSL W7-1108</strain>
    </source>
</reference>
<evidence type="ECO:0000313" key="3">
    <source>
        <dbReference type="Proteomes" id="UP000190696"/>
    </source>
</evidence>
<dbReference type="InterPro" id="IPR002053">
    <property type="entry name" value="Glyco_hydro_25"/>
</dbReference>
<name>A0A1S9TEM5_BACMY</name>
<dbReference type="SUPFAM" id="SSF51445">
    <property type="entry name" value="(Trans)glycosidases"/>
    <property type="match status" value="1"/>
</dbReference>
<dbReference type="EMBL" id="MUAI01000001">
    <property type="protein sequence ID" value="OOR08453.1"/>
    <property type="molecule type" value="Genomic_DNA"/>
</dbReference>
<comment type="similarity">
    <text evidence="1">Belongs to the glycosyl hydrolase 25 family.</text>
</comment>